<dbReference type="GO" id="GO:0005524">
    <property type="term" value="F:ATP binding"/>
    <property type="evidence" value="ECO:0007669"/>
    <property type="project" value="InterPro"/>
</dbReference>
<feature type="domain" description="ATPase" evidence="1">
    <location>
        <begin position="19"/>
        <end position="262"/>
    </location>
</feature>
<evidence type="ECO:0000313" key="3">
    <source>
        <dbReference type="Proteomes" id="UP000319374"/>
    </source>
</evidence>
<dbReference type="PANTHER" id="PTHR34301">
    <property type="entry name" value="DNA-BINDING PROTEIN-RELATED"/>
    <property type="match status" value="1"/>
</dbReference>
<dbReference type="GeneID" id="98672312"/>
<sequence>MKPLRNPFITSGYESAEYFCDREQESENLIREVTNGNNLALISTRRMGKTGLIQHCFNNPEIKGNYYTFFVDIYATKSLRDLVFSLSRVIVDGLKPFGKKAIESFWNSVKSLQGGITFDPAGNPSFNLQLGDIRSTEATLDEIFRYLEKASRPVIVAIDEFQQVAYYTEKNVEALLRTHIQHCRNARFIFAGSQRHVMGNMFANASRPFYQSVSMMYLECIGLSEYENFARRHFENSGRKIEQGVVADIYDRFDGVTWYVQKMLNMLYGITPERGECRAEMIPEALGNILDSYKYTYQEILFRLPERQKELLIAISKEGAARAVTSGEFVQKYSLPSPSSVQAALKGLLEKDFVTHEQGVYRIYDKFFGIWLNKNY</sequence>
<dbReference type="KEGG" id="ada:A5CPEGH6_03370"/>
<dbReference type="InterPro" id="IPR011579">
    <property type="entry name" value="ATPase_dom"/>
</dbReference>
<dbReference type="EMBL" id="AP019736">
    <property type="protein sequence ID" value="BBL05699.1"/>
    <property type="molecule type" value="Genomic_DNA"/>
</dbReference>
<protein>
    <submittedName>
        <fullName evidence="2">ATPase</fullName>
    </submittedName>
</protein>
<dbReference type="AlphaFoldDB" id="A0A4Y1WZI7"/>
<dbReference type="PANTHER" id="PTHR34301:SF8">
    <property type="entry name" value="ATPASE DOMAIN-CONTAINING PROTEIN"/>
    <property type="match status" value="1"/>
</dbReference>
<dbReference type="SUPFAM" id="SSF52540">
    <property type="entry name" value="P-loop containing nucleoside triphosphate hydrolases"/>
    <property type="match status" value="1"/>
</dbReference>
<evidence type="ECO:0000259" key="1">
    <source>
        <dbReference type="Pfam" id="PF01637"/>
    </source>
</evidence>
<dbReference type="InterPro" id="IPR027417">
    <property type="entry name" value="P-loop_NTPase"/>
</dbReference>
<dbReference type="RefSeq" id="WP_141427625.1">
    <property type="nucleotide sequence ID" value="NZ_AP019736.1"/>
</dbReference>
<name>A0A4Y1WZI7_9BACT</name>
<dbReference type="Gene3D" id="3.40.50.300">
    <property type="entry name" value="P-loop containing nucleotide triphosphate hydrolases"/>
    <property type="match status" value="1"/>
</dbReference>
<dbReference type="Proteomes" id="UP000319374">
    <property type="component" value="Chromosome"/>
</dbReference>
<proteinExistence type="predicted"/>
<gene>
    <name evidence="2" type="ORF">A5CPEGH6_03370</name>
</gene>
<keyword evidence="3" id="KW-1185">Reference proteome</keyword>
<reference evidence="3" key="1">
    <citation type="submission" date="2019-06" db="EMBL/GenBank/DDBJ databases">
        <title>Alistipes onderdonkii subsp. vulgaris subsp. nov., Alistipes dispar sp. nov. and Alistipes communis sp. nov., isolated from human faeces, and creation of Alistipes onderdonkii subsp. onderdonkii subsp. nov.</title>
        <authorList>
            <person name="Sakamoto M."/>
            <person name="Ikeyama N."/>
            <person name="Ogata Y."/>
            <person name="Suda W."/>
            <person name="Iino T."/>
            <person name="Hattori M."/>
            <person name="Ohkuma M."/>
        </authorList>
    </citation>
    <scope>NUCLEOTIDE SEQUENCE [LARGE SCALE GENOMIC DNA]</scope>
    <source>
        <strain evidence="3">5CPEGH6</strain>
    </source>
</reference>
<dbReference type="Pfam" id="PF01637">
    <property type="entry name" value="ATPase_2"/>
    <property type="match status" value="1"/>
</dbReference>
<evidence type="ECO:0000313" key="2">
    <source>
        <dbReference type="EMBL" id="BBL05699.1"/>
    </source>
</evidence>
<accession>A0A4Y1WZI7</accession>
<organism evidence="2 3">
    <name type="scientific">Alistipes dispar</name>
    <dbReference type="NCBI Taxonomy" id="2585119"/>
    <lineage>
        <taxon>Bacteria</taxon>
        <taxon>Pseudomonadati</taxon>
        <taxon>Bacteroidota</taxon>
        <taxon>Bacteroidia</taxon>
        <taxon>Bacteroidales</taxon>
        <taxon>Rikenellaceae</taxon>
        <taxon>Alistipes</taxon>
    </lineage>
</organism>
<dbReference type="OrthoDB" id="9805535at2"/>